<dbReference type="SUPFAM" id="SSF53448">
    <property type="entry name" value="Nucleotide-diphospho-sugar transferases"/>
    <property type="match status" value="1"/>
</dbReference>
<dbReference type="InterPro" id="IPR050748">
    <property type="entry name" value="Glycosyltrans_8_dom-fam"/>
</dbReference>
<evidence type="ECO:0000313" key="5">
    <source>
        <dbReference type="Proteomes" id="UP000263098"/>
    </source>
</evidence>
<evidence type="ECO:0000256" key="1">
    <source>
        <dbReference type="ARBA" id="ARBA00022676"/>
    </source>
</evidence>
<reference evidence="4 5" key="1">
    <citation type="journal article" date="2018" name="Nat. Biotechnol.">
        <title>A standardized bacterial taxonomy based on genome phylogeny substantially revises the tree of life.</title>
        <authorList>
            <person name="Parks D.H."/>
            <person name="Chuvochina M."/>
            <person name="Waite D.W."/>
            <person name="Rinke C."/>
            <person name="Skarshewski A."/>
            <person name="Chaumeil P.A."/>
            <person name="Hugenholtz P."/>
        </authorList>
    </citation>
    <scope>NUCLEOTIDE SEQUENCE [LARGE SCALE GENOMIC DNA]</scope>
    <source>
        <strain evidence="4">UBA9667</strain>
    </source>
</reference>
<evidence type="ECO:0000256" key="2">
    <source>
        <dbReference type="ARBA" id="ARBA00022679"/>
    </source>
</evidence>
<dbReference type="GO" id="GO:0046872">
    <property type="term" value="F:metal ion binding"/>
    <property type="evidence" value="ECO:0007669"/>
    <property type="project" value="UniProtKB-KW"/>
</dbReference>
<sequence>MDIVYSSSDAYAICTGVSLYSLYENNKDIDILNVHVLSTDISDINKSRLRDIAKDFGRILDIIDAKEGFIAQARKLNLPLLRGAYNTYGRVVLNTWFSHLDKVMIIDSDTMVCGSIKEAWDIDMSNFLVAAVPELAMYTKYNHFEDPNLMANVDMYYNMGICLINLKKWRDDDVDNMLYNRLTEDKPKLMIADQSIINMYLNKFITRLPLKFNFYSPVHNVSYSAIRSVFSEKEVFSKDEFESSTASPSIIHYFGHSYERPWFKHSVALNKDVYLKTRGLTSWHDAKLDEWRNSTSKILLVYDVICYILLKFHCYDTCLKFRYNGGQIIKNILGINRVVK</sequence>
<dbReference type="GO" id="GO:0016757">
    <property type="term" value="F:glycosyltransferase activity"/>
    <property type="evidence" value="ECO:0007669"/>
    <property type="project" value="UniProtKB-KW"/>
</dbReference>
<dbReference type="PANTHER" id="PTHR13778">
    <property type="entry name" value="GLYCOSYLTRANSFERASE 8 DOMAIN-CONTAINING PROTEIN"/>
    <property type="match status" value="1"/>
</dbReference>
<organism evidence="4 5">
    <name type="scientific">Bacteroides graminisolvens</name>
    <dbReference type="NCBI Taxonomy" id="477666"/>
    <lineage>
        <taxon>Bacteria</taxon>
        <taxon>Pseudomonadati</taxon>
        <taxon>Bacteroidota</taxon>
        <taxon>Bacteroidia</taxon>
        <taxon>Bacteroidales</taxon>
        <taxon>Bacteroidaceae</taxon>
        <taxon>Bacteroides</taxon>
    </lineage>
</organism>
<keyword evidence="2" id="KW-0808">Transferase</keyword>
<dbReference type="Gene3D" id="3.90.550.10">
    <property type="entry name" value="Spore Coat Polysaccharide Biosynthesis Protein SpsA, Chain A"/>
    <property type="match status" value="1"/>
</dbReference>
<keyword evidence="1" id="KW-0328">Glycosyltransferase</keyword>
<protein>
    <recommendedName>
        <fullName evidence="6">Glycosyltransferase family 8 protein</fullName>
    </recommendedName>
</protein>
<accession>A0A3D2SCY9</accession>
<dbReference type="Proteomes" id="UP000263098">
    <property type="component" value="Unassembled WGS sequence"/>
</dbReference>
<dbReference type="InterPro" id="IPR029044">
    <property type="entry name" value="Nucleotide-diphossugar_trans"/>
</dbReference>
<dbReference type="Pfam" id="PF01501">
    <property type="entry name" value="Glyco_transf_8"/>
    <property type="match status" value="1"/>
</dbReference>
<dbReference type="PANTHER" id="PTHR13778:SF47">
    <property type="entry name" value="LIPOPOLYSACCHARIDE 1,3-GALACTOSYLTRANSFERASE"/>
    <property type="match status" value="1"/>
</dbReference>
<evidence type="ECO:0000256" key="3">
    <source>
        <dbReference type="ARBA" id="ARBA00022723"/>
    </source>
</evidence>
<name>A0A3D2SCY9_9BACE</name>
<keyword evidence="3" id="KW-0479">Metal-binding</keyword>
<gene>
    <name evidence="4" type="ORF">DHW31_04945</name>
</gene>
<dbReference type="CDD" id="cd04194">
    <property type="entry name" value="GT8_A4GalT_like"/>
    <property type="match status" value="1"/>
</dbReference>
<evidence type="ECO:0008006" key="6">
    <source>
        <dbReference type="Google" id="ProtNLM"/>
    </source>
</evidence>
<proteinExistence type="predicted"/>
<dbReference type="EMBL" id="DPVG01000182">
    <property type="protein sequence ID" value="HCK24125.1"/>
    <property type="molecule type" value="Genomic_DNA"/>
</dbReference>
<comment type="caution">
    <text evidence="4">The sequence shown here is derived from an EMBL/GenBank/DDBJ whole genome shotgun (WGS) entry which is preliminary data.</text>
</comment>
<dbReference type="AlphaFoldDB" id="A0A3D2SCY9"/>
<dbReference type="InterPro" id="IPR002495">
    <property type="entry name" value="Glyco_trans_8"/>
</dbReference>
<evidence type="ECO:0000313" key="4">
    <source>
        <dbReference type="EMBL" id="HCK24125.1"/>
    </source>
</evidence>